<dbReference type="SMART" id="SM00151">
    <property type="entry name" value="SWIB"/>
    <property type="match status" value="1"/>
</dbReference>
<dbReference type="Proteomes" id="UP000574067">
    <property type="component" value="Unassembled WGS sequence"/>
</dbReference>
<protein>
    <recommendedName>
        <fullName evidence="1">DM2 domain-containing protein</fullName>
    </recommendedName>
</protein>
<sequence>MLCTLFCSQGFHLAETNAQKSSAFMKALKPSPELAAIVGAEPLPRTEATKRLWDYIKQRNLQNPANKRNILCDATLKAVMGKDEVTMFEMTGLVSKHMS</sequence>
<proteinExistence type="predicted"/>
<feature type="domain" description="DM2" evidence="1">
    <location>
        <begin position="23"/>
        <end position="99"/>
    </location>
</feature>
<keyword evidence="3" id="KW-1185">Reference proteome</keyword>
<evidence type="ECO:0000313" key="2">
    <source>
        <dbReference type="EMBL" id="NML17948.1"/>
    </source>
</evidence>
<gene>
    <name evidence="2" type="ORF">HHL10_23540</name>
</gene>
<dbReference type="InterPro" id="IPR003121">
    <property type="entry name" value="SWIB_MDM2_domain"/>
</dbReference>
<dbReference type="Pfam" id="PF02201">
    <property type="entry name" value="SWIB"/>
    <property type="match status" value="1"/>
</dbReference>
<dbReference type="PROSITE" id="PS51925">
    <property type="entry name" value="SWIB_MDM2"/>
    <property type="match status" value="1"/>
</dbReference>
<dbReference type="SUPFAM" id="SSF47592">
    <property type="entry name" value="SWIB/MDM2 domain"/>
    <property type="match status" value="1"/>
</dbReference>
<dbReference type="AlphaFoldDB" id="A0A848FEV5"/>
<organism evidence="2 3">
    <name type="scientific">Azohydromonas caseinilytica</name>
    <dbReference type="NCBI Taxonomy" id="2728836"/>
    <lineage>
        <taxon>Bacteria</taxon>
        <taxon>Pseudomonadati</taxon>
        <taxon>Pseudomonadota</taxon>
        <taxon>Betaproteobacteria</taxon>
        <taxon>Burkholderiales</taxon>
        <taxon>Sphaerotilaceae</taxon>
        <taxon>Azohydromonas</taxon>
    </lineage>
</organism>
<dbReference type="CDD" id="cd10567">
    <property type="entry name" value="SWIB-MDM2_like"/>
    <property type="match status" value="1"/>
</dbReference>
<comment type="caution">
    <text evidence="2">The sequence shown here is derived from an EMBL/GenBank/DDBJ whole genome shotgun (WGS) entry which is preliminary data.</text>
</comment>
<name>A0A848FEV5_9BURK</name>
<evidence type="ECO:0000313" key="3">
    <source>
        <dbReference type="Proteomes" id="UP000574067"/>
    </source>
</evidence>
<accession>A0A848FEV5</accession>
<dbReference type="PANTHER" id="PTHR13844">
    <property type="entry name" value="SWI/SNF-RELATED MATRIX-ASSOCIATED ACTIN-DEPENDENT REGULATOR OF CHROMATIN SUBFAMILY D"/>
    <property type="match status" value="1"/>
</dbReference>
<dbReference type="InterPro" id="IPR036885">
    <property type="entry name" value="SWIB_MDM2_dom_sf"/>
</dbReference>
<reference evidence="2 3" key="1">
    <citation type="submission" date="2020-04" db="EMBL/GenBank/DDBJ databases">
        <title>Azohydromonas sp. isolated from soil.</title>
        <authorList>
            <person name="Dahal R.H."/>
        </authorList>
    </citation>
    <scope>NUCLEOTIDE SEQUENCE [LARGE SCALE GENOMIC DNA]</scope>
    <source>
        <strain evidence="2 3">G-1-1-14</strain>
    </source>
</reference>
<dbReference type="EMBL" id="JABBFW010000024">
    <property type="protein sequence ID" value="NML17948.1"/>
    <property type="molecule type" value="Genomic_DNA"/>
</dbReference>
<dbReference type="InterPro" id="IPR019835">
    <property type="entry name" value="SWIB_domain"/>
</dbReference>
<evidence type="ECO:0000259" key="1">
    <source>
        <dbReference type="PROSITE" id="PS51925"/>
    </source>
</evidence>
<dbReference type="Gene3D" id="1.10.245.10">
    <property type="entry name" value="SWIB/MDM2 domain"/>
    <property type="match status" value="1"/>
</dbReference>